<sequence>MVAYERLSRTSRKHGFVLARAILILVSVDQGTNGDIMKTPLYLAFFGYPELARSVRSDDGYLLDLITPDALRRRSNASARPQTTDIPA</sequence>
<accession>A0A158FWQ8</accession>
<evidence type="ECO:0000313" key="2">
    <source>
        <dbReference type="Proteomes" id="UP000054683"/>
    </source>
</evidence>
<organism evidence="1 2">
    <name type="scientific">Caballeronia udeis</name>
    <dbReference type="NCBI Taxonomy" id="1232866"/>
    <lineage>
        <taxon>Bacteria</taxon>
        <taxon>Pseudomonadati</taxon>
        <taxon>Pseudomonadota</taxon>
        <taxon>Betaproteobacteria</taxon>
        <taxon>Burkholderiales</taxon>
        <taxon>Burkholderiaceae</taxon>
        <taxon>Caballeronia</taxon>
    </lineage>
</organism>
<evidence type="ECO:0000313" key="1">
    <source>
        <dbReference type="EMBL" id="SAL23769.1"/>
    </source>
</evidence>
<gene>
    <name evidence="1" type="ORF">AWB69_01671</name>
</gene>
<name>A0A158FWQ8_9BURK</name>
<dbReference type="EMBL" id="FCOK02000008">
    <property type="protein sequence ID" value="SAL23769.1"/>
    <property type="molecule type" value="Genomic_DNA"/>
</dbReference>
<dbReference type="Proteomes" id="UP000054683">
    <property type="component" value="Unassembled WGS sequence"/>
</dbReference>
<protein>
    <submittedName>
        <fullName evidence="1">Uncharacterized protein</fullName>
    </submittedName>
</protein>
<dbReference type="AlphaFoldDB" id="A0A158FWQ8"/>
<proteinExistence type="predicted"/>
<reference evidence="1 2" key="1">
    <citation type="submission" date="2016-01" db="EMBL/GenBank/DDBJ databases">
        <authorList>
            <person name="Oliw E.H."/>
        </authorList>
    </citation>
    <scope>NUCLEOTIDE SEQUENCE [LARGE SCALE GENOMIC DNA]</scope>
    <source>
        <strain evidence="1">LMG 27134</strain>
    </source>
</reference>